<proteinExistence type="predicted"/>
<dbReference type="Proteomes" id="UP000663880">
    <property type="component" value="Unassembled WGS sequence"/>
</dbReference>
<protein>
    <submittedName>
        <fullName evidence="1">Uncharacterized protein</fullName>
    </submittedName>
</protein>
<name>A0A821L9J7_9NEOP</name>
<evidence type="ECO:0000313" key="2">
    <source>
        <dbReference type="Proteomes" id="UP000663880"/>
    </source>
</evidence>
<comment type="caution">
    <text evidence="1">The sequence shown here is derived from an EMBL/GenBank/DDBJ whole genome shotgun (WGS) entry which is preliminary data.</text>
</comment>
<sequence>MPSNQVNGQKYYDRKMSVFMLVPAQIPSKPYRHIHIWYDSVGFHYPYKATLDLPYKKRQGTMSLEVQIFG</sequence>
<keyword evidence="2" id="KW-1185">Reference proteome</keyword>
<accession>A0A821L9J7</accession>
<gene>
    <name evidence="1" type="ORF">PMACD_LOCUS445</name>
</gene>
<dbReference type="AlphaFoldDB" id="A0A821L9J7"/>
<evidence type="ECO:0000313" key="1">
    <source>
        <dbReference type="EMBL" id="CAF4747429.1"/>
    </source>
</evidence>
<reference evidence="1" key="1">
    <citation type="submission" date="2021-02" db="EMBL/GenBank/DDBJ databases">
        <authorList>
            <person name="Steward A R."/>
        </authorList>
    </citation>
    <scope>NUCLEOTIDE SEQUENCE</scope>
</reference>
<organism evidence="1 2">
    <name type="scientific">Pieris macdunnoughi</name>
    <dbReference type="NCBI Taxonomy" id="345717"/>
    <lineage>
        <taxon>Eukaryota</taxon>
        <taxon>Metazoa</taxon>
        <taxon>Ecdysozoa</taxon>
        <taxon>Arthropoda</taxon>
        <taxon>Hexapoda</taxon>
        <taxon>Insecta</taxon>
        <taxon>Pterygota</taxon>
        <taxon>Neoptera</taxon>
        <taxon>Endopterygota</taxon>
        <taxon>Lepidoptera</taxon>
        <taxon>Glossata</taxon>
        <taxon>Ditrysia</taxon>
        <taxon>Papilionoidea</taxon>
        <taxon>Pieridae</taxon>
        <taxon>Pierinae</taxon>
        <taxon>Pieris</taxon>
    </lineage>
</organism>
<dbReference type="EMBL" id="CAJOBZ010000001">
    <property type="protein sequence ID" value="CAF4747429.1"/>
    <property type="molecule type" value="Genomic_DNA"/>
</dbReference>